<feature type="transmembrane region" description="Helical" evidence="7">
    <location>
        <begin position="97"/>
        <end position="118"/>
    </location>
</feature>
<dbReference type="PANTHER" id="PTHR23501:SF191">
    <property type="entry name" value="VACUOLAR BASIC AMINO ACID TRANSPORTER 4"/>
    <property type="match status" value="1"/>
</dbReference>
<keyword evidence="3 7" id="KW-0812">Transmembrane</keyword>
<feature type="transmembrane region" description="Helical" evidence="7">
    <location>
        <begin position="255"/>
        <end position="279"/>
    </location>
</feature>
<evidence type="ECO:0000256" key="4">
    <source>
        <dbReference type="ARBA" id="ARBA00022989"/>
    </source>
</evidence>
<feature type="transmembrane region" description="Helical" evidence="7">
    <location>
        <begin position="187"/>
        <end position="208"/>
    </location>
</feature>
<keyword evidence="10" id="KW-1185">Reference proteome</keyword>
<reference evidence="9 10" key="2">
    <citation type="journal article" date="2011" name="J. Bacteriol.">
        <title>Genome Sequence of Kosmotoga olearia Strain TBF 19.5.1, a Thermophilic Bacterium with a Wide Growth Temperature Range, Isolated from the Troll B Oil Platform in the North Sea.</title>
        <authorList>
            <person name="Swithers K.S."/>
            <person name="Dipippo J.L."/>
            <person name="Bruce D.C."/>
            <person name="Detter C."/>
            <person name="Tapia R."/>
            <person name="Han S."/>
            <person name="Goodwin L.A."/>
            <person name="Han J."/>
            <person name="Woyke T."/>
            <person name="Pitluck S."/>
            <person name="Pennacchio L."/>
            <person name="Nolan M."/>
            <person name="Mikhailova N."/>
            <person name="Land M.L."/>
            <person name="Nesbo C.L."/>
            <person name="Gogarten J.P."/>
            <person name="Noll K.M."/>
        </authorList>
    </citation>
    <scope>NUCLEOTIDE SEQUENCE [LARGE SCALE GENOMIC DNA]</scope>
    <source>
        <strain evidence="10">ATCC BAA-1733 / DSM 21960 / TBF 19.5.1</strain>
    </source>
</reference>
<evidence type="ECO:0000259" key="8">
    <source>
        <dbReference type="PROSITE" id="PS50850"/>
    </source>
</evidence>
<dbReference type="PROSITE" id="PS00216">
    <property type="entry name" value="SUGAR_TRANSPORT_1"/>
    <property type="match status" value="1"/>
</dbReference>
<reference evidence="9 10" key="1">
    <citation type="submission" date="2009-06" db="EMBL/GenBank/DDBJ databases">
        <title>Complete sequence of Thermotogales bacterium TBF 19.5.1.</title>
        <authorList>
            <consortium name="US DOE Joint Genome Institute"/>
            <person name="Lucas S."/>
            <person name="Copeland A."/>
            <person name="Lapidus A."/>
            <person name="Glavina del Rio T."/>
            <person name="Tice H."/>
            <person name="Bruce D."/>
            <person name="Goodwin L."/>
            <person name="Pitluck S."/>
            <person name="Chertkov O."/>
            <person name="Brettin T."/>
            <person name="Detter J.C."/>
            <person name="Han C."/>
            <person name="Schmutz J."/>
            <person name="Larimer F."/>
            <person name="Land M."/>
            <person name="Hauser L."/>
            <person name="Kyrpides N."/>
            <person name="Ovchinnikova G."/>
            <person name="Noll K."/>
        </authorList>
    </citation>
    <scope>NUCLEOTIDE SEQUENCE [LARGE SCALE GENOMIC DNA]</scope>
    <source>
        <strain evidence="10">ATCC BAA-1733 / DSM 21960 / TBF 19.5.1</strain>
    </source>
</reference>
<feature type="transmembrane region" description="Helical" evidence="7">
    <location>
        <begin position="68"/>
        <end position="85"/>
    </location>
</feature>
<sequence>MSMFTILFVNFISAVGITIVAPILGIAGQIFEVDQGYAMWLMTGFMMAYASFMPMIGRMSDNFGRKKGFIASASIFSFGLLLSFLSNDFNIVILGRMIQGFGAGGILPVANAMAVELYQDSKGKALALVNATYGLGVVVGVNLGGIIYDHLGWKWMFIVPFILTLIVIPIAVSFLKETLKFKKHEAIDYIGSILFAVAIISFMFMMKYLAVAPFFSPEVLIPMIGMVISFILFVIRELKVENPVIDIKDFKNPSFLIYSLIAFFFGFSMFLFVTFLPSFTQTLLGYGVSESVYAIDPFAIAMIFFVMLGGILIKRFGARKSMVIGALLFSIFSYLFVKMVDDGPSFYIYSILLASGLGISMTPMNYVIMEEGGKEKQGVSAGIASVMRSLGGIVGPTIAGIIIANVDFSSIFVMDNLIEAYMKIFSISFYSTLIQVALSILGLFAFRKILIKGGIRNEKI</sequence>
<keyword evidence="4 7" id="KW-1133">Transmembrane helix</keyword>
<feature type="domain" description="Major facilitator superfamily (MFS) profile" evidence="8">
    <location>
        <begin position="2"/>
        <end position="434"/>
    </location>
</feature>
<dbReference type="Gene3D" id="1.20.1250.20">
    <property type="entry name" value="MFS general substrate transporter like domains"/>
    <property type="match status" value="1"/>
</dbReference>
<dbReference type="KEGG" id="kol:Kole_0131"/>
<feature type="transmembrane region" description="Helical" evidence="7">
    <location>
        <begin position="424"/>
        <end position="446"/>
    </location>
</feature>
<dbReference type="GO" id="GO:0005886">
    <property type="term" value="C:plasma membrane"/>
    <property type="evidence" value="ECO:0007669"/>
    <property type="project" value="TreeGrafter"/>
</dbReference>
<dbReference type="GO" id="GO:0012505">
    <property type="term" value="C:endomembrane system"/>
    <property type="evidence" value="ECO:0007669"/>
    <property type="project" value="UniProtKB-SubCell"/>
</dbReference>
<dbReference type="STRING" id="521045.Kole_0131"/>
<keyword evidence="5 7" id="KW-0472">Membrane</keyword>
<feature type="transmembrane region" description="Helical" evidence="7">
    <location>
        <begin position="346"/>
        <end position="368"/>
    </location>
</feature>
<dbReference type="SUPFAM" id="SSF103473">
    <property type="entry name" value="MFS general substrate transporter"/>
    <property type="match status" value="1"/>
</dbReference>
<dbReference type="InterPro" id="IPR011701">
    <property type="entry name" value="MFS"/>
</dbReference>
<dbReference type="PROSITE" id="PS50850">
    <property type="entry name" value="MFS"/>
    <property type="match status" value="1"/>
</dbReference>
<feature type="transmembrane region" description="Helical" evidence="7">
    <location>
        <begin position="322"/>
        <end position="340"/>
    </location>
</feature>
<proteinExistence type="predicted"/>
<dbReference type="InterPro" id="IPR020846">
    <property type="entry name" value="MFS_dom"/>
</dbReference>
<evidence type="ECO:0000256" key="3">
    <source>
        <dbReference type="ARBA" id="ARBA00022692"/>
    </source>
</evidence>
<evidence type="ECO:0000256" key="1">
    <source>
        <dbReference type="ARBA" id="ARBA00004127"/>
    </source>
</evidence>
<dbReference type="HOGENOM" id="CLU_000960_28_3_0"/>
<comment type="subcellular location">
    <subcellularLocation>
        <location evidence="1">Endomembrane system</location>
        <topology evidence="1">Multi-pass membrane protein</topology>
    </subcellularLocation>
</comment>
<feature type="transmembrane region" description="Helical" evidence="7">
    <location>
        <begin position="214"/>
        <end position="235"/>
    </location>
</feature>
<protein>
    <recommendedName>
        <fullName evidence="6">MFS-type drug efflux transporter P55</fullName>
    </recommendedName>
</protein>
<feature type="transmembrane region" description="Helical" evidence="7">
    <location>
        <begin position="37"/>
        <end position="56"/>
    </location>
</feature>
<evidence type="ECO:0000313" key="9">
    <source>
        <dbReference type="EMBL" id="ACR78857.1"/>
    </source>
</evidence>
<dbReference type="AlphaFoldDB" id="C5CIC3"/>
<feature type="transmembrane region" description="Helical" evidence="7">
    <location>
        <begin position="389"/>
        <end position="412"/>
    </location>
</feature>
<feature type="transmembrane region" description="Helical" evidence="7">
    <location>
        <begin position="291"/>
        <end position="313"/>
    </location>
</feature>
<accession>C5CIC3</accession>
<evidence type="ECO:0000256" key="5">
    <source>
        <dbReference type="ARBA" id="ARBA00023136"/>
    </source>
</evidence>
<dbReference type="eggNOG" id="COG2211">
    <property type="taxonomic scope" value="Bacteria"/>
</dbReference>
<dbReference type="Pfam" id="PF07690">
    <property type="entry name" value="MFS_1"/>
    <property type="match status" value="1"/>
</dbReference>
<feature type="transmembrane region" description="Helical" evidence="7">
    <location>
        <begin position="125"/>
        <end position="147"/>
    </location>
</feature>
<dbReference type="EMBL" id="CP001634">
    <property type="protein sequence ID" value="ACR78857.1"/>
    <property type="molecule type" value="Genomic_DNA"/>
</dbReference>
<gene>
    <name evidence="9" type="ordered locus">Kole_0131</name>
</gene>
<dbReference type="eggNOG" id="COG2814">
    <property type="taxonomic scope" value="Bacteria"/>
</dbReference>
<evidence type="ECO:0000313" key="10">
    <source>
        <dbReference type="Proteomes" id="UP000002382"/>
    </source>
</evidence>
<dbReference type="InterPro" id="IPR005829">
    <property type="entry name" value="Sugar_transporter_CS"/>
</dbReference>
<evidence type="ECO:0000256" key="7">
    <source>
        <dbReference type="SAM" id="Phobius"/>
    </source>
</evidence>
<dbReference type="Proteomes" id="UP000002382">
    <property type="component" value="Chromosome"/>
</dbReference>
<dbReference type="RefSeq" id="WP_012744645.1">
    <property type="nucleotide sequence ID" value="NC_012785.1"/>
</dbReference>
<dbReference type="OrthoDB" id="9793283at2"/>
<evidence type="ECO:0000256" key="6">
    <source>
        <dbReference type="ARBA" id="ARBA00044273"/>
    </source>
</evidence>
<evidence type="ECO:0000256" key="2">
    <source>
        <dbReference type="ARBA" id="ARBA00022448"/>
    </source>
</evidence>
<feature type="transmembrane region" description="Helical" evidence="7">
    <location>
        <begin position="7"/>
        <end position="31"/>
    </location>
</feature>
<dbReference type="GO" id="GO:0022857">
    <property type="term" value="F:transmembrane transporter activity"/>
    <property type="evidence" value="ECO:0007669"/>
    <property type="project" value="InterPro"/>
</dbReference>
<dbReference type="InterPro" id="IPR036259">
    <property type="entry name" value="MFS_trans_sf"/>
</dbReference>
<keyword evidence="2" id="KW-0813">Transport</keyword>
<feature type="transmembrane region" description="Helical" evidence="7">
    <location>
        <begin position="153"/>
        <end position="175"/>
    </location>
</feature>
<dbReference type="Gene3D" id="1.20.1720.10">
    <property type="entry name" value="Multidrug resistance protein D"/>
    <property type="match status" value="1"/>
</dbReference>
<organism evidence="9 10">
    <name type="scientific">Kosmotoga olearia (strain ATCC BAA-1733 / DSM 21960 / TBF 19.5.1)</name>
    <dbReference type="NCBI Taxonomy" id="521045"/>
    <lineage>
        <taxon>Bacteria</taxon>
        <taxon>Thermotogati</taxon>
        <taxon>Thermotogota</taxon>
        <taxon>Thermotogae</taxon>
        <taxon>Kosmotogales</taxon>
        <taxon>Kosmotogaceae</taxon>
        <taxon>Kosmotoga</taxon>
    </lineage>
</organism>
<name>C5CIC3_KOSOT</name>
<dbReference type="PANTHER" id="PTHR23501">
    <property type="entry name" value="MAJOR FACILITATOR SUPERFAMILY"/>
    <property type="match status" value="1"/>
</dbReference>